<accession>A0ACC3SNJ3</accession>
<evidence type="ECO:0000313" key="1">
    <source>
        <dbReference type="EMBL" id="KAK8219943.1"/>
    </source>
</evidence>
<name>A0ACC3SNJ3_9PEZI</name>
<reference evidence="1" key="1">
    <citation type="submission" date="2024-02" db="EMBL/GenBank/DDBJ databases">
        <title>Metagenome Assembled Genome of Zalaria obscura JY119.</title>
        <authorList>
            <person name="Vighnesh L."/>
            <person name="Jagadeeshwari U."/>
            <person name="Venkata Ramana C."/>
            <person name="Sasikala C."/>
        </authorList>
    </citation>
    <scope>NUCLEOTIDE SEQUENCE</scope>
    <source>
        <strain evidence="1">JY119</strain>
    </source>
</reference>
<proteinExistence type="predicted"/>
<organism evidence="1 2">
    <name type="scientific">Zalaria obscura</name>
    <dbReference type="NCBI Taxonomy" id="2024903"/>
    <lineage>
        <taxon>Eukaryota</taxon>
        <taxon>Fungi</taxon>
        <taxon>Dikarya</taxon>
        <taxon>Ascomycota</taxon>
        <taxon>Pezizomycotina</taxon>
        <taxon>Dothideomycetes</taxon>
        <taxon>Dothideomycetidae</taxon>
        <taxon>Dothideales</taxon>
        <taxon>Zalariaceae</taxon>
        <taxon>Zalaria</taxon>
    </lineage>
</organism>
<comment type="caution">
    <text evidence="1">The sequence shown here is derived from an EMBL/GenBank/DDBJ whole genome shotgun (WGS) entry which is preliminary data.</text>
</comment>
<gene>
    <name evidence="1" type="ORF">M8818_000358</name>
</gene>
<evidence type="ECO:0000313" key="2">
    <source>
        <dbReference type="Proteomes" id="UP001320706"/>
    </source>
</evidence>
<dbReference type="EMBL" id="JAMKPW020000002">
    <property type="protein sequence ID" value="KAK8219943.1"/>
    <property type="molecule type" value="Genomic_DNA"/>
</dbReference>
<sequence>MSRDSSHTYIHLHKPHHADLLEEFTRIKLPKEEIYVPPQHQPLNPEDEDDVVPDQHAAFGIQRATQRQSEPAWRDLGLERILNQGPPQQRGEGGARGARASMSDQRPKPRASKSEIPDGEEGNMEDQSHGKEFYRHERAVPGGRAAAVTTCMIMSYDDIRCSDEQSEILSAFCLTECTGNMPKPFSIPFPSNQS</sequence>
<keyword evidence="2" id="KW-1185">Reference proteome</keyword>
<dbReference type="Proteomes" id="UP001320706">
    <property type="component" value="Unassembled WGS sequence"/>
</dbReference>
<protein>
    <submittedName>
        <fullName evidence="1">Uncharacterized protein</fullName>
    </submittedName>
</protein>